<keyword evidence="5" id="KW-1133">Transmembrane helix</keyword>
<keyword evidence="8" id="KW-1185">Reference proteome</keyword>
<organism evidence="7 8">
    <name type="scientific">Pelobates cultripes</name>
    <name type="common">Western spadefoot toad</name>
    <dbReference type="NCBI Taxonomy" id="61616"/>
    <lineage>
        <taxon>Eukaryota</taxon>
        <taxon>Metazoa</taxon>
        <taxon>Chordata</taxon>
        <taxon>Craniata</taxon>
        <taxon>Vertebrata</taxon>
        <taxon>Euteleostomi</taxon>
        <taxon>Amphibia</taxon>
        <taxon>Batrachia</taxon>
        <taxon>Anura</taxon>
        <taxon>Pelobatoidea</taxon>
        <taxon>Pelobatidae</taxon>
        <taxon>Pelobates</taxon>
    </lineage>
</organism>
<gene>
    <name evidence="7" type="ORF">PECUL_23A004268</name>
</gene>
<dbReference type="GO" id="GO:0005125">
    <property type="term" value="F:cytokine activity"/>
    <property type="evidence" value="ECO:0007669"/>
    <property type="project" value="UniProtKB-KW"/>
</dbReference>
<dbReference type="SUPFAM" id="SSF49842">
    <property type="entry name" value="TNF-like"/>
    <property type="match status" value="1"/>
</dbReference>
<dbReference type="GO" id="GO:0005164">
    <property type="term" value="F:tumor necrosis factor receptor binding"/>
    <property type="evidence" value="ECO:0007669"/>
    <property type="project" value="InterPro"/>
</dbReference>
<evidence type="ECO:0000256" key="2">
    <source>
        <dbReference type="ARBA" id="ARBA00008670"/>
    </source>
</evidence>
<evidence type="ECO:0000313" key="7">
    <source>
        <dbReference type="EMBL" id="CAH2315880.1"/>
    </source>
</evidence>
<dbReference type="Gene3D" id="2.60.120.40">
    <property type="match status" value="1"/>
</dbReference>
<name>A0AAD1T0P5_PELCU</name>
<comment type="subcellular location">
    <subcellularLocation>
        <location evidence="1">Membrane</location>
    </subcellularLocation>
</comment>
<dbReference type="InterPro" id="IPR006052">
    <property type="entry name" value="TNF_dom"/>
</dbReference>
<dbReference type="GO" id="GO:0016020">
    <property type="term" value="C:membrane"/>
    <property type="evidence" value="ECO:0007669"/>
    <property type="project" value="UniProtKB-SubCell"/>
</dbReference>
<dbReference type="CDD" id="cd00184">
    <property type="entry name" value="TNF"/>
    <property type="match status" value="1"/>
</dbReference>
<keyword evidence="5" id="KW-0812">Transmembrane</keyword>
<evidence type="ECO:0000313" key="8">
    <source>
        <dbReference type="Proteomes" id="UP001295444"/>
    </source>
</evidence>
<dbReference type="GO" id="GO:0005615">
    <property type="term" value="C:extracellular space"/>
    <property type="evidence" value="ECO:0007669"/>
    <property type="project" value="UniProtKB-KW"/>
</dbReference>
<accession>A0AAD1T0P5</accession>
<dbReference type="AlphaFoldDB" id="A0AAD1T0P5"/>
<evidence type="ECO:0000256" key="5">
    <source>
        <dbReference type="SAM" id="Phobius"/>
    </source>
</evidence>
<sequence length="231" mass="25840">MEACTVMPGEECLTSYPSSTRTALDKGIRRLQWTVTCCLIGLVILSLFSVYQMIAGYQEHSKDKGSKTGLSQLLHGGPGMKAVHTSERPRAHLTGTKQDDQNLILQWEDQRGLAFTKEGMTYKNRSLLIPKTGDYFVYSQVSFRASDSSHKNKKLEYVTLQITRVNNNYPEPECLLSGAISIDKEREECQTIYLGALLSMKVGDMVSVKVNDIKLVDVTVDHKTFFGAFLS</sequence>
<evidence type="ECO:0000256" key="1">
    <source>
        <dbReference type="ARBA" id="ARBA00004370"/>
    </source>
</evidence>
<dbReference type="Proteomes" id="UP001295444">
    <property type="component" value="Chromosome 09"/>
</dbReference>
<dbReference type="PANTHER" id="PTHR11471">
    <property type="entry name" value="TUMOR NECROSIS FACTOR FAMILY MEMBER"/>
    <property type="match status" value="1"/>
</dbReference>
<dbReference type="EMBL" id="OW240920">
    <property type="protein sequence ID" value="CAH2315880.1"/>
    <property type="molecule type" value="Genomic_DNA"/>
</dbReference>
<keyword evidence="3" id="KW-0202">Cytokine</keyword>
<evidence type="ECO:0000256" key="4">
    <source>
        <dbReference type="ARBA" id="ARBA00023136"/>
    </source>
</evidence>
<keyword evidence="4 5" id="KW-0472">Membrane</keyword>
<feature type="transmembrane region" description="Helical" evidence="5">
    <location>
        <begin position="31"/>
        <end position="54"/>
    </location>
</feature>
<evidence type="ECO:0000259" key="6">
    <source>
        <dbReference type="PROSITE" id="PS50049"/>
    </source>
</evidence>
<dbReference type="Pfam" id="PF00229">
    <property type="entry name" value="TNF"/>
    <property type="match status" value="1"/>
</dbReference>
<dbReference type="PANTHER" id="PTHR11471:SF24">
    <property type="entry name" value="TUMOR NECROSIS FACTOR LIGAND SUPERFAMILY MEMBER 15"/>
    <property type="match status" value="1"/>
</dbReference>
<proteinExistence type="inferred from homology"/>
<feature type="domain" description="THD" evidence="6">
    <location>
        <begin position="89"/>
        <end position="231"/>
    </location>
</feature>
<dbReference type="InterPro" id="IPR008983">
    <property type="entry name" value="Tumour_necrosis_fac-like_dom"/>
</dbReference>
<protein>
    <submittedName>
        <fullName evidence="7">Tumor necrosis factor ligand superfamily member 15</fullName>
    </submittedName>
</protein>
<comment type="similarity">
    <text evidence="2">Belongs to the tumor necrosis factor family.</text>
</comment>
<reference evidence="7" key="1">
    <citation type="submission" date="2022-03" db="EMBL/GenBank/DDBJ databases">
        <authorList>
            <person name="Alioto T."/>
            <person name="Alioto T."/>
            <person name="Gomez Garrido J."/>
        </authorList>
    </citation>
    <scope>NUCLEOTIDE SEQUENCE</scope>
</reference>
<evidence type="ECO:0000256" key="3">
    <source>
        <dbReference type="ARBA" id="ARBA00022514"/>
    </source>
</evidence>
<dbReference type="SMART" id="SM00207">
    <property type="entry name" value="TNF"/>
    <property type="match status" value="1"/>
</dbReference>
<dbReference type="PROSITE" id="PS50049">
    <property type="entry name" value="THD_2"/>
    <property type="match status" value="1"/>
</dbReference>
<dbReference type="GO" id="GO:0006955">
    <property type="term" value="P:immune response"/>
    <property type="evidence" value="ECO:0007669"/>
    <property type="project" value="InterPro"/>
</dbReference>